<organism evidence="2">
    <name type="scientific">Zea mays</name>
    <name type="common">Maize</name>
    <dbReference type="NCBI Taxonomy" id="4577"/>
    <lineage>
        <taxon>Eukaryota</taxon>
        <taxon>Viridiplantae</taxon>
        <taxon>Streptophyta</taxon>
        <taxon>Embryophyta</taxon>
        <taxon>Tracheophyta</taxon>
        <taxon>Spermatophyta</taxon>
        <taxon>Magnoliopsida</taxon>
        <taxon>Liliopsida</taxon>
        <taxon>Poales</taxon>
        <taxon>Poaceae</taxon>
        <taxon>PACMAD clade</taxon>
        <taxon>Panicoideae</taxon>
        <taxon>Andropogonodae</taxon>
        <taxon>Andropogoneae</taxon>
        <taxon>Tripsacinae</taxon>
        <taxon>Zea</taxon>
    </lineage>
</organism>
<name>B6UCH9_MAIZE</name>
<dbReference type="RefSeq" id="NP_001182799.1">
    <property type="nucleotide sequence ID" value="NM_001195870.2"/>
</dbReference>
<dbReference type="KEGG" id="zma:100501004"/>
<sequence length="96" mass="11063">MVAEEVRQYVRDLYAEPLGFGDNRDDGNCSSEFLLSLLIRSARGPPNPVSIPVKSRYHQRRTTTTSSTKSRPSSPSQLWRRGDSVSDLFYYYRLFL</sequence>
<proteinExistence type="evidence at transcript level"/>
<accession>B6UCH9</accession>
<reference evidence="2" key="1">
    <citation type="journal article" date="2009" name="Plant Mol. Biol.">
        <title>Insights into corn genes derived from large-scale cDNA sequencing.</title>
        <authorList>
            <person name="Alexandrov N.N."/>
            <person name="Brover V.V."/>
            <person name="Freidin S."/>
            <person name="Troukhan M.E."/>
            <person name="Tatarinova T.V."/>
            <person name="Zhang H."/>
            <person name="Swaller T.J."/>
            <person name="Lu Y.P."/>
            <person name="Bouck J."/>
            <person name="Flavell R.B."/>
            <person name="Feldmann K.A."/>
        </authorList>
    </citation>
    <scope>NUCLEOTIDE SEQUENCE</scope>
</reference>
<dbReference type="EMBL" id="EU974944">
    <property type="protein sequence ID" value="ACG47062.1"/>
    <property type="molecule type" value="mRNA"/>
</dbReference>
<evidence type="ECO:0000256" key="1">
    <source>
        <dbReference type="SAM" id="MobiDB-lite"/>
    </source>
</evidence>
<dbReference type="GeneID" id="100501004"/>
<dbReference type="AlphaFoldDB" id="B6UCH9"/>
<feature type="region of interest" description="Disordered" evidence="1">
    <location>
        <begin position="43"/>
        <end position="80"/>
    </location>
</feature>
<protein>
    <submittedName>
        <fullName evidence="2">Uncharacterized protein</fullName>
    </submittedName>
</protein>
<evidence type="ECO:0000313" key="2">
    <source>
        <dbReference type="EMBL" id="ACG47062.1"/>
    </source>
</evidence>
<feature type="compositionally biased region" description="Low complexity" evidence="1">
    <location>
        <begin position="62"/>
        <end position="76"/>
    </location>
</feature>